<dbReference type="CDD" id="cd00298">
    <property type="entry name" value="ACD_sHsps_p23-like"/>
    <property type="match status" value="1"/>
</dbReference>
<evidence type="ECO:0000313" key="3">
    <source>
        <dbReference type="Proteomes" id="UP000807025"/>
    </source>
</evidence>
<organism evidence="2 3">
    <name type="scientific">Pleurotus eryngii</name>
    <name type="common">Boletus of the steppes</name>
    <dbReference type="NCBI Taxonomy" id="5323"/>
    <lineage>
        <taxon>Eukaryota</taxon>
        <taxon>Fungi</taxon>
        <taxon>Dikarya</taxon>
        <taxon>Basidiomycota</taxon>
        <taxon>Agaricomycotina</taxon>
        <taxon>Agaricomycetes</taxon>
        <taxon>Agaricomycetidae</taxon>
        <taxon>Agaricales</taxon>
        <taxon>Pleurotineae</taxon>
        <taxon>Pleurotaceae</taxon>
        <taxon>Pleurotus</taxon>
    </lineage>
</organism>
<comment type="caution">
    <text evidence="2">The sequence shown here is derived from an EMBL/GenBank/DDBJ whole genome shotgun (WGS) entry which is preliminary data.</text>
</comment>
<sequence>MFHTFFHEQRKGEKQSGRQSGFRPYICTPGARCSGNANLGFRPSVPSSTETMDDAERLMSEEVTDAEGVRLRQPRVRHYERKDFAFAEIDLPGIWAGDITLSLQDNRLTLFALNDLRHIAYEWETYIFPMITACNFQCGMKHSVLGISWLNWGSGEDTSPQQIQSLEIGMHNFTPSTHLDHVFCNSTLYKPVHKLTIYKDVYVGLS</sequence>
<evidence type="ECO:0000256" key="1">
    <source>
        <dbReference type="SAM" id="MobiDB-lite"/>
    </source>
</evidence>
<keyword evidence="3" id="KW-1185">Reference proteome</keyword>
<dbReference type="AlphaFoldDB" id="A0A9P5ZGS6"/>
<accession>A0A9P5ZGS6</accession>
<proteinExistence type="predicted"/>
<dbReference type="EMBL" id="MU154751">
    <property type="protein sequence ID" value="KAF9487773.1"/>
    <property type="molecule type" value="Genomic_DNA"/>
</dbReference>
<dbReference type="OrthoDB" id="10650993at2759"/>
<dbReference type="Proteomes" id="UP000807025">
    <property type="component" value="Unassembled WGS sequence"/>
</dbReference>
<gene>
    <name evidence="2" type="ORF">BDN71DRAFT_1436594</name>
</gene>
<feature type="region of interest" description="Disordered" evidence="1">
    <location>
        <begin position="1"/>
        <end position="22"/>
    </location>
</feature>
<evidence type="ECO:0000313" key="2">
    <source>
        <dbReference type="EMBL" id="KAF9487773.1"/>
    </source>
</evidence>
<reference evidence="2" key="1">
    <citation type="submission" date="2020-11" db="EMBL/GenBank/DDBJ databases">
        <authorList>
            <consortium name="DOE Joint Genome Institute"/>
            <person name="Ahrendt S."/>
            <person name="Riley R."/>
            <person name="Andreopoulos W."/>
            <person name="Labutti K."/>
            <person name="Pangilinan J."/>
            <person name="Ruiz-Duenas F.J."/>
            <person name="Barrasa J.M."/>
            <person name="Sanchez-Garcia M."/>
            <person name="Camarero S."/>
            <person name="Miyauchi S."/>
            <person name="Serrano A."/>
            <person name="Linde D."/>
            <person name="Babiker R."/>
            <person name="Drula E."/>
            <person name="Ayuso-Fernandez I."/>
            <person name="Pacheco R."/>
            <person name="Padilla G."/>
            <person name="Ferreira P."/>
            <person name="Barriuso J."/>
            <person name="Kellner H."/>
            <person name="Castanera R."/>
            <person name="Alfaro M."/>
            <person name="Ramirez L."/>
            <person name="Pisabarro A.G."/>
            <person name="Kuo A."/>
            <person name="Tritt A."/>
            <person name="Lipzen A."/>
            <person name="He G."/>
            <person name="Yan M."/>
            <person name="Ng V."/>
            <person name="Cullen D."/>
            <person name="Martin F."/>
            <person name="Rosso M.-N."/>
            <person name="Henrissat B."/>
            <person name="Hibbett D."/>
            <person name="Martinez A.T."/>
            <person name="Grigoriev I.V."/>
        </authorList>
    </citation>
    <scope>NUCLEOTIDE SEQUENCE</scope>
    <source>
        <strain evidence="2">ATCC 90797</strain>
    </source>
</reference>
<name>A0A9P5ZGS6_PLEER</name>
<feature type="compositionally biased region" description="Basic and acidic residues" evidence="1">
    <location>
        <begin position="1"/>
        <end position="16"/>
    </location>
</feature>
<evidence type="ECO:0008006" key="4">
    <source>
        <dbReference type="Google" id="ProtNLM"/>
    </source>
</evidence>
<protein>
    <recommendedName>
        <fullName evidence="4">SHSP domain-containing protein</fullName>
    </recommendedName>
</protein>